<feature type="transmembrane region" description="Helical" evidence="1">
    <location>
        <begin position="321"/>
        <end position="338"/>
    </location>
</feature>
<feature type="transmembrane region" description="Helical" evidence="1">
    <location>
        <begin position="515"/>
        <end position="535"/>
    </location>
</feature>
<feature type="transmembrane region" description="Helical" evidence="1">
    <location>
        <begin position="449"/>
        <end position="468"/>
    </location>
</feature>
<keyword evidence="1" id="KW-0812">Transmembrane</keyword>
<evidence type="ECO:0000313" key="3">
    <source>
        <dbReference type="Proteomes" id="UP000229600"/>
    </source>
</evidence>
<dbReference type="Proteomes" id="UP000229600">
    <property type="component" value="Unassembled WGS sequence"/>
</dbReference>
<feature type="transmembrane region" description="Helical" evidence="1">
    <location>
        <begin position="269"/>
        <end position="288"/>
    </location>
</feature>
<feature type="transmembrane region" description="Helical" evidence="1">
    <location>
        <begin position="547"/>
        <end position="564"/>
    </location>
</feature>
<feature type="transmembrane region" description="Helical" evidence="1">
    <location>
        <begin position="88"/>
        <end position="111"/>
    </location>
</feature>
<feature type="transmembrane region" description="Helical" evidence="1">
    <location>
        <begin position="245"/>
        <end position="262"/>
    </location>
</feature>
<reference evidence="2 3" key="1">
    <citation type="submission" date="2017-09" db="EMBL/GenBank/DDBJ databases">
        <title>Depth-based differentiation of microbial function through sediment-hosted aquifers and enrichment of novel symbionts in the deep terrestrial subsurface.</title>
        <authorList>
            <person name="Probst A.J."/>
            <person name="Ladd B."/>
            <person name="Jarett J.K."/>
            <person name="Geller-Mcgrath D.E."/>
            <person name="Sieber C.M."/>
            <person name="Emerson J.B."/>
            <person name="Anantharaman K."/>
            <person name="Thomas B.C."/>
            <person name="Malmstrom R."/>
            <person name="Stieglmeier M."/>
            <person name="Klingl A."/>
            <person name="Woyke T."/>
            <person name="Ryan C.M."/>
            <person name="Banfield J.F."/>
        </authorList>
    </citation>
    <scope>NUCLEOTIDE SEQUENCE [LARGE SCALE GENOMIC DNA]</scope>
    <source>
        <strain evidence="2">CG11_big_fil_rev_8_21_14_0_20_39_34</strain>
    </source>
</reference>
<evidence type="ECO:0000313" key="2">
    <source>
        <dbReference type="EMBL" id="PIR04234.1"/>
    </source>
</evidence>
<feature type="transmembrane region" description="Helical" evidence="1">
    <location>
        <begin position="7"/>
        <end position="24"/>
    </location>
</feature>
<sequence>MKGMPRYIQISFASVLLLVVNFFVFQNSFFGGVVFFLSIFGLIIHLAKLFYPNKTSGERYLFSALFLFSMLTIVNSVLYYLYKITPTTSLLVFISFSLLFFIPLKKTELVISRVMRRFHRLSKYVKPFQKKYFDYQVFTFLALEIFLFFLVFHYSTTEILVSPWNKTTPLFFILYALTTFFLFSLILFSKIELKTKLVCTISHLFFTFSIAAIMYKLGYGYDGFIHRATEEWIQQNGFITPKNPYYIGQYSMIVWISNLSFIPIFFIDVYFVPFLAALSLPFATMYALKNIWDIPKNIALALTFVFPFLFFLSLQLTTPHNLLILLFLITILLSLFATKEKKGIVLLFLLCVTGMFTHPLLGAPLLIFIFTKLLLKKIPSIKLQISVIILFFLVITFLFTFLFALNNYLGGYGLPHIGNPITNFPLFLKLFQRPFWYIKNVSFIFDTLYFFQALIAPLVFLLAIYGLIKTKKFLQHHLLYLIGFVAFLCAAWFLHSSIHFEGLGAFEQGEYPMRLVKSSILFLLPFSMFGVYQLGMYLKKWKKASPIFLLFASFLVMLALYFAYPQNNPKVRFPGFNVTAHDFHAVEMIQKQAHGVPYITLSNSLVCAATLTKYGFIHYYDVDGFSQFYCSMPSGSPLYILYQKMVYEGTKREYMEKAMQDTGVDKAFFVINKYWSNFPKIVENAKMNSDAWFSVDNEELFVFEYDRRK</sequence>
<dbReference type="AlphaFoldDB" id="A0A2H0N5Q9"/>
<name>A0A2H0N5Q9_9BACT</name>
<keyword evidence="1" id="KW-0472">Membrane</keyword>
<feature type="transmembrane region" description="Helical" evidence="1">
    <location>
        <begin position="383"/>
        <end position="405"/>
    </location>
</feature>
<feature type="transmembrane region" description="Helical" evidence="1">
    <location>
        <begin position="60"/>
        <end position="82"/>
    </location>
</feature>
<feature type="transmembrane region" description="Helical" evidence="1">
    <location>
        <begin position="30"/>
        <end position="51"/>
    </location>
</feature>
<feature type="transmembrane region" description="Helical" evidence="1">
    <location>
        <begin position="132"/>
        <end position="155"/>
    </location>
</feature>
<keyword evidence="1" id="KW-1133">Transmembrane helix</keyword>
<feature type="transmembrane region" description="Helical" evidence="1">
    <location>
        <begin position="294"/>
        <end position="314"/>
    </location>
</feature>
<feature type="transmembrane region" description="Helical" evidence="1">
    <location>
        <begin position="477"/>
        <end position="495"/>
    </location>
</feature>
<proteinExistence type="predicted"/>
<feature type="transmembrane region" description="Helical" evidence="1">
    <location>
        <begin position="167"/>
        <end position="188"/>
    </location>
</feature>
<gene>
    <name evidence="2" type="ORF">COV59_03570</name>
</gene>
<organism evidence="2 3">
    <name type="scientific">Candidatus Magasanikbacteria bacterium CG11_big_fil_rev_8_21_14_0_20_39_34</name>
    <dbReference type="NCBI Taxonomy" id="1974653"/>
    <lineage>
        <taxon>Bacteria</taxon>
        <taxon>Candidatus Magasanikiibacteriota</taxon>
    </lineage>
</organism>
<dbReference type="EMBL" id="PCWN01000007">
    <property type="protein sequence ID" value="PIR04234.1"/>
    <property type="molecule type" value="Genomic_DNA"/>
</dbReference>
<feature type="transmembrane region" description="Helical" evidence="1">
    <location>
        <begin position="344"/>
        <end position="371"/>
    </location>
</feature>
<accession>A0A2H0N5Q9</accession>
<protein>
    <recommendedName>
        <fullName evidence="4">Glycosyltransferase RgtA/B/C/D-like domain-containing protein</fullName>
    </recommendedName>
</protein>
<evidence type="ECO:0000256" key="1">
    <source>
        <dbReference type="SAM" id="Phobius"/>
    </source>
</evidence>
<comment type="caution">
    <text evidence="2">The sequence shown here is derived from an EMBL/GenBank/DDBJ whole genome shotgun (WGS) entry which is preliminary data.</text>
</comment>
<feature type="transmembrane region" description="Helical" evidence="1">
    <location>
        <begin position="197"/>
        <end position="215"/>
    </location>
</feature>
<evidence type="ECO:0008006" key="4">
    <source>
        <dbReference type="Google" id="ProtNLM"/>
    </source>
</evidence>